<reference evidence="1" key="1">
    <citation type="submission" date="2022-10" db="EMBL/GenBank/DDBJ databases">
        <title>Luteolibacter sp. GHJ8, whole genome shotgun sequencing project.</title>
        <authorList>
            <person name="Zhao G."/>
            <person name="Shen L."/>
        </authorList>
    </citation>
    <scope>NUCLEOTIDE SEQUENCE</scope>
    <source>
        <strain evidence="1">GHJ8</strain>
    </source>
</reference>
<comment type="caution">
    <text evidence="1">The sequence shown here is derived from an EMBL/GenBank/DDBJ whole genome shotgun (WGS) entry which is preliminary data.</text>
</comment>
<evidence type="ECO:0000313" key="1">
    <source>
        <dbReference type="EMBL" id="MCW1913067.1"/>
    </source>
</evidence>
<proteinExistence type="predicted"/>
<keyword evidence="2" id="KW-1185">Reference proteome</keyword>
<dbReference type="Proteomes" id="UP001165653">
    <property type="component" value="Unassembled WGS sequence"/>
</dbReference>
<gene>
    <name evidence="1" type="ORF">OJ996_05760</name>
</gene>
<dbReference type="RefSeq" id="WP_264512127.1">
    <property type="nucleotide sequence ID" value="NZ_JAPDDR010000002.1"/>
</dbReference>
<protein>
    <submittedName>
        <fullName evidence="1">Uncharacterized protein</fullName>
    </submittedName>
</protein>
<name>A0ABT3G072_9BACT</name>
<sequence length="213" mass="24507">MNDILLNSPSSYLPDLNRLECSLLRHSPWADALREKERLLESVGVDEMLRQAKRAKMVQRKYFAPWVYPESRQVLIPNNLDIAFQVLTEWWENHPFACGGIAFVCEGAGLHPGRNFPLVPSPLNLIFPNVEYFTDSLHEFGLPSHFVDAARKPVFPLFGVLDPDIDMSPDEDDFFPHDLPQDFGWDAEPLVNDRARMIATVRYMARRARIVSR</sequence>
<accession>A0ABT3G072</accession>
<evidence type="ECO:0000313" key="2">
    <source>
        <dbReference type="Proteomes" id="UP001165653"/>
    </source>
</evidence>
<dbReference type="EMBL" id="JAPDDR010000002">
    <property type="protein sequence ID" value="MCW1913067.1"/>
    <property type="molecule type" value="Genomic_DNA"/>
</dbReference>
<organism evidence="1 2">
    <name type="scientific">Luteolibacter rhizosphaerae</name>
    <dbReference type="NCBI Taxonomy" id="2989719"/>
    <lineage>
        <taxon>Bacteria</taxon>
        <taxon>Pseudomonadati</taxon>
        <taxon>Verrucomicrobiota</taxon>
        <taxon>Verrucomicrobiia</taxon>
        <taxon>Verrucomicrobiales</taxon>
        <taxon>Verrucomicrobiaceae</taxon>
        <taxon>Luteolibacter</taxon>
    </lineage>
</organism>